<reference evidence="2" key="1">
    <citation type="submission" date="2018-05" db="EMBL/GenBank/DDBJ databases">
        <authorList>
            <person name="Lanie J.A."/>
            <person name="Ng W.-L."/>
            <person name="Kazmierczak K.M."/>
            <person name="Andrzejewski T.M."/>
            <person name="Davidsen T.M."/>
            <person name="Wayne K.J."/>
            <person name="Tettelin H."/>
            <person name="Glass J.I."/>
            <person name="Rusch D."/>
            <person name="Podicherti R."/>
            <person name="Tsui H.-C.T."/>
            <person name="Winkler M.E."/>
        </authorList>
    </citation>
    <scope>NUCLEOTIDE SEQUENCE</scope>
</reference>
<proteinExistence type="predicted"/>
<organism evidence="2">
    <name type="scientific">marine metagenome</name>
    <dbReference type="NCBI Taxonomy" id="408172"/>
    <lineage>
        <taxon>unclassified sequences</taxon>
        <taxon>metagenomes</taxon>
        <taxon>ecological metagenomes</taxon>
    </lineage>
</organism>
<accession>A0A381WBB7</accession>
<sequence length="74" mass="8066">TRFNRHNRQPQDSDLQVSAPDQAERLATGNDLLRMRPCGQSAEHFSGWANGAAASAAVLHTVGRGFESLFAHHP</sequence>
<protein>
    <submittedName>
        <fullName evidence="2">Uncharacterized protein</fullName>
    </submittedName>
</protein>
<name>A0A381WBB7_9ZZZZ</name>
<evidence type="ECO:0000313" key="2">
    <source>
        <dbReference type="EMBL" id="SVA49836.1"/>
    </source>
</evidence>
<evidence type="ECO:0000256" key="1">
    <source>
        <dbReference type="SAM" id="MobiDB-lite"/>
    </source>
</evidence>
<feature type="non-terminal residue" evidence="2">
    <location>
        <position position="1"/>
    </location>
</feature>
<gene>
    <name evidence="2" type="ORF">METZ01_LOCUS102690</name>
</gene>
<dbReference type="AlphaFoldDB" id="A0A381WBB7"/>
<dbReference type="EMBL" id="UINC01011277">
    <property type="protein sequence ID" value="SVA49836.1"/>
    <property type="molecule type" value="Genomic_DNA"/>
</dbReference>
<feature type="region of interest" description="Disordered" evidence="1">
    <location>
        <begin position="1"/>
        <end position="21"/>
    </location>
</feature>